<organism evidence="1 2">
    <name type="scientific">Vitis vinifera</name>
    <name type="common">Grape</name>
    <dbReference type="NCBI Taxonomy" id="29760"/>
    <lineage>
        <taxon>Eukaryota</taxon>
        <taxon>Viridiplantae</taxon>
        <taxon>Streptophyta</taxon>
        <taxon>Embryophyta</taxon>
        <taxon>Tracheophyta</taxon>
        <taxon>Spermatophyta</taxon>
        <taxon>Magnoliopsida</taxon>
        <taxon>eudicotyledons</taxon>
        <taxon>Gunneridae</taxon>
        <taxon>Pentapetalae</taxon>
        <taxon>rosids</taxon>
        <taxon>Vitales</taxon>
        <taxon>Vitaceae</taxon>
        <taxon>Viteae</taxon>
        <taxon>Vitis</taxon>
    </lineage>
</organism>
<evidence type="ECO:0000313" key="1">
    <source>
        <dbReference type="EMBL" id="RVW60586.1"/>
    </source>
</evidence>
<accession>A0A438FKP9</accession>
<comment type="caution">
    <text evidence="1">The sequence shown here is derived from an EMBL/GenBank/DDBJ whole genome shotgun (WGS) entry which is preliminary data.</text>
</comment>
<name>A0A438FKP9_VITVI</name>
<sequence>MKKVVDIKEIQAELRDTMGERRRHVIDEKDEEKDDDDEDLYMYLVDMHPDEQHTYKVAV</sequence>
<gene>
    <name evidence="1" type="ORF">CK203_055492</name>
</gene>
<evidence type="ECO:0000313" key="2">
    <source>
        <dbReference type="Proteomes" id="UP000288805"/>
    </source>
</evidence>
<dbReference type="Proteomes" id="UP000288805">
    <property type="component" value="Unassembled WGS sequence"/>
</dbReference>
<protein>
    <submittedName>
        <fullName evidence="1">Uncharacterized protein</fullName>
    </submittedName>
</protein>
<dbReference type="AlphaFoldDB" id="A0A438FKP9"/>
<proteinExistence type="predicted"/>
<reference evidence="1 2" key="1">
    <citation type="journal article" date="2018" name="PLoS Genet.">
        <title>Population sequencing reveals clonal diversity and ancestral inbreeding in the grapevine cultivar Chardonnay.</title>
        <authorList>
            <person name="Roach M.J."/>
            <person name="Johnson D.L."/>
            <person name="Bohlmann J."/>
            <person name="van Vuuren H.J."/>
            <person name="Jones S.J."/>
            <person name="Pretorius I.S."/>
            <person name="Schmidt S.A."/>
            <person name="Borneman A.R."/>
        </authorList>
    </citation>
    <scope>NUCLEOTIDE SEQUENCE [LARGE SCALE GENOMIC DNA]</scope>
    <source>
        <strain evidence="2">cv. Chardonnay</strain>
        <tissue evidence="1">Leaf</tissue>
    </source>
</reference>
<dbReference type="EMBL" id="QGNW01000849">
    <property type="protein sequence ID" value="RVW60586.1"/>
    <property type="molecule type" value="Genomic_DNA"/>
</dbReference>